<organism evidence="2">
    <name type="scientific">Burkholderia sp. (strain CCGE1003)</name>
    <dbReference type="NCBI Taxonomy" id="640512"/>
    <lineage>
        <taxon>Bacteria</taxon>
        <taxon>Pseudomonadati</taxon>
        <taxon>Pseudomonadota</taxon>
        <taxon>Betaproteobacteria</taxon>
        <taxon>Burkholderiales</taxon>
        <taxon>Burkholderiaceae</taxon>
        <taxon>Burkholderia</taxon>
    </lineage>
</organism>
<dbReference type="OrthoDB" id="8795430at2"/>
<dbReference type="InterPro" id="IPR036390">
    <property type="entry name" value="WH_DNA-bd_sf"/>
</dbReference>
<sequence length="149" mass="16779">MELLQCNCSFLRSATRALSLAYDEVLRPSGLRITQFSMLARASAVGEMSLSELADLMAMDRTTLGRNLQPLEREGLVQINVGQDRRERLVSVTPAGRKVLARAMPLWESVHLRFEQKLGKHESKELRQTLKRIVNVGRELSAENETVMG</sequence>
<dbReference type="PANTHER" id="PTHR33164:SF105">
    <property type="entry name" value="TRANSCRIPTIONAL REPRESSOR PROTEIN-RELATED"/>
    <property type="match status" value="1"/>
</dbReference>
<dbReference type="STRING" id="640512.BC1003_0690"/>
<dbReference type="HOGENOM" id="CLU_083287_35_3_4"/>
<dbReference type="AlphaFoldDB" id="E1T9N7"/>
<protein>
    <submittedName>
        <fullName evidence="2">Regulatory protein MarR</fullName>
    </submittedName>
</protein>
<dbReference type="InterPro" id="IPR039422">
    <property type="entry name" value="MarR/SlyA-like"/>
</dbReference>
<dbReference type="eggNOG" id="COG1846">
    <property type="taxonomic scope" value="Bacteria"/>
</dbReference>
<accession>E1T9N7</accession>
<evidence type="ECO:0000313" key="2">
    <source>
        <dbReference type="EMBL" id="ADN56683.1"/>
    </source>
</evidence>
<dbReference type="Gene3D" id="1.10.10.10">
    <property type="entry name" value="Winged helix-like DNA-binding domain superfamily/Winged helix DNA-binding domain"/>
    <property type="match status" value="1"/>
</dbReference>
<name>E1T9N7_BURSG</name>
<proteinExistence type="predicted"/>
<dbReference type="InterPro" id="IPR000835">
    <property type="entry name" value="HTH_MarR-typ"/>
</dbReference>
<dbReference type="GO" id="GO:0003700">
    <property type="term" value="F:DNA-binding transcription factor activity"/>
    <property type="evidence" value="ECO:0007669"/>
    <property type="project" value="InterPro"/>
</dbReference>
<dbReference type="PANTHER" id="PTHR33164">
    <property type="entry name" value="TRANSCRIPTIONAL REGULATOR, MARR FAMILY"/>
    <property type="match status" value="1"/>
</dbReference>
<dbReference type="EMBL" id="CP002217">
    <property type="protein sequence ID" value="ADN56683.1"/>
    <property type="molecule type" value="Genomic_DNA"/>
</dbReference>
<dbReference type="GO" id="GO:0006950">
    <property type="term" value="P:response to stress"/>
    <property type="evidence" value="ECO:0007669"/>
    <property type="project" value="TreeGrafter"/>
</dbReference>
<dbReference type="PROSITE" id="PS50995">
    <property type="entry name" value="HTH_MARR_2"/>
    <property type="match status" value="1"/>
</dbReference>
<dbReference type="SUPFAM" id="SSF46785">
    <property type="entry name" value="Winged helix' DNA-binding domain"/>
    <property type="match status" value="1"/>
</dbReference>
<evidence type="ECO:0000259" key="1">
    <source>
        <dbReference type="PROSITE" id="PS50995"/>
    </source>
</evidence>
<gene>
    <name evidence="2" type="ordered locus">BC1003_0690</name>
</gene>
<dbReference type="InterPro" id="IPR036388">
    <property type="entry name" value="WH-like_DNA-bd_sf"/>
</dbReference>
<dbReference type="KEGG" id="bgf:BC1003_0690"/>
<reference evidence="2" key="1">
    <citation type="submission" date="2010-09" db="EMBL/GenBank/DDBJ databases">
        <title>Complete sequence of chromosome1 of Burkholderia sp. CCGE1003.</title>
        <authorList>
            <consortium name="US DOE Joint Genome Institute"/>
            <person name="Lucas S."/>
            <person name="Copeland A."/>
            <person name="Lapidus A."/>
            <person name="Cheng J.-F."/>
            <person name="Bruce D."/>
            <person name="Goodwin L."/>
            <person name="Pitluck S."/>
            <person name="Daligault H."/>
            <person name="Davenport K."/>
            <person name="Detter J.C."/>
            <person name="Han C."/>
            <person name="Tapia R."/>
            <person name="Land M."/>
            <person name="Hauser L."/>
            <person name="Jeffries C."/>
            <person name="Kyrpides N."/>
            <person name="Ivanova N."/>
            <person name="Ovchinnikova G."/>
            <person name="Martinez-Romero E."/>
            <person name="Rogel M.A."/>
            <person name="Auchtung J."/>
            <person name="Tiedje J.M."/>
            <person name="Woyke T."/>
        </authorList>
    </citation>
    <scope>NUCLEOTIDE SEQUENCE</scope>
    <source>
        <strain evidence="2">CCGE1003</strain>
    </source>
</reference>
<dbReference type="SMART" id="SM00347">
    <property type="entry name" value="HTH_MARR"/>
    <property type="match status" value="1"/>
</dbReference>
<feature type="domain" description="HTH marR-type" evidence="1">
    <location>
        <begin position="4"/>
        <end position="135"/>
    </location>
</feature>
<dbReference type="Pfam" id="PF01047">
    <property type="entry name" value="MarR"/>
    <property type="match status" value="1"/>
</dbReference>